<keyword evidence="4" id="KW-0540">Nuclease</keyword>
<reference evidence="4" key="2">
    <citation type="submission" date="2021-09" db="EMBL/GenBank/DDBJ databases">
        <authorList>
            <person name="Gilroy R."/>
        </authorList>
    </citation>
    <scope>NUCLEOTIDE SEQUENCE</scope>
    <source>
        <strain evidence="4">1647</strain>
    </source>
</reference>
<gene>
    <name evidence="4" type="ORF">K8W24_01450</name>
</gene>
<evidence type="ECO:0000313" key="4">
    <source>
        <dbReference type="EMBL" id="HJF48456.1"/>
    </source>
</evidence>
<reference evidence="4" key="1">
    <citation type="journal article" date="2021" name="PeerJ">
        <title>Extensive microbial diversity within the chicken gut microbiome revealed by metagenomics and culture.</title>
        <authorList>
            <person name="Gilroy R."/>
            <person name="Ravi A."/>
            <person name="Getino M."/>
            <person name="Pursley I."/>
            <person name="Horton D.L."/>
            <person name="Alikhan N.F."/>
            <person name="Baker D."/>
            <person name="Gharbi K."/>
            <person name="Hall N."/>
            <person name="Watson M."/>
            <person name="Adriaenssens E.M."/>
            <person name="Foster-Nyarko E."/>
            <person name="Jarju S."/>
            <person name="Secka A."/>
            <person name="Antonio M."/>
            <person name="Oren A."/>
            <person name="Chaudhuri R.R."/>
            <person name="La Ragione R."/>
            <person name="Hildebrand F."/>
            <person name="Pallen M.J."/>
        </authorList>
    </citation>
    <scope>NUCLEOTIDE SEQUENCE</scope>
    <source>
        <strain evidence="4">1647</strain>
    </source>
</reference>
<dbReference type="GO" id="GO:0008270">
    <property type="term" value="F:zinc ion binding"/>
    <property type="evidence" value="ECO:0007669"/>
    <property type="project" value="InterPro"/>
</dbReference>
<dbReference type="InterPro" id="IPR003870">
    <property type="entry name" value="DUF222"/>
</dbReference>
<comment type="caution">
    <text evidence="4">The sequence shown here is derived from an EMBL/GenBank/DDBJ whole genome shotgun (WGS) entry which is preliminary data.</text>
</comment>
<dbReference type="InterPro" id="IPR002711">
    <property type="entry name" value="HNH"/>
</dbReference>
<feature type="region of interest" description="Disordered" evidence="2">
    <location>
        <begin position="95"/>
        <end position="122"/>
    </location>
</feature>
<organism evidence="4 5">
    <name type="scientific">Brachybacterium paraconglomeratum</name>
    <dbReference type="NCBI Taxonomy" id="173362"/>
    <lineage>
        <taxon>Bacteria</taxon>
        <taxon>Bacillati</taxon>
        <taxon>Actinomycetota</taxon>
        <taxon>Actinomycetes</taxon>
        <taxon>Micrococcales</taxon>
        <taxon>Dermabacteraceae</taxon>
        <taxon>Brachybacterium</taxon>
    </lineage>
</organism>
<dbReference type="AlphaFoldDB" id="A0A921GLY9"/>
<comment type="similarity">
    <text evidence="1">Belongs to the Rv1128c/1148c/1588c/1702c/1945/3466 family.</text>
</comment>
<dbReference type="EMBL" id="DYWO01000049">
    <property type="protein sequence ID" value="HJF48456.1"/>
    <property type="molecule type" value="Genomic_DNA"/>
</dbReference>
<sequence>MTSAPWFPGSSGEDTPEEILAALRRTDPVGLAQHLGDLAFLLQGLAGDPAELFTTEGRARREFSDLLGAIQASRGALDSLEARAVIALQETTRRERWEQARDDAAHEDAATPSRSRIEKEADGSTVTDISLITRRSPHMAGRTLASARRLVETLPRIMSALAAGQIGGDAAYAVADASAVLEPDLAREVDRILGERLPELDGAGTRRWRDAVATVAGELDPEGAALRHRRARRDRHVTMTPGQHGMATLTARLSALDAQQIHRRLSREAERRRAAGDRSGHSAVMADALVDAVLRPEEGMPPVTLEVGVIITDRALFSPEAGDVAHLEGYGAVPAEAVREQLLACTTPPAAGERDPFGPDGEDVRATLRRLYSHPTADELITMDAASRPFPPAMRRFLSRRDTTCRGPFCNAQIRQYDHIVPVSRGGPTSLDNGQGLCAHCNKKEQLAAQVERVENPALPGHRVRWTGHSSAVRETGPTPLRGLSDRDRPGGEESSDPDGESGRGESPSGRDAPPGTDA</sequence>
<evidence type="ECO:0000313" key="5">
    <source>
        <dbReference type="Proteomes" id="UP000775129"/>
    </source>
</evidence>
<dbReference type="SMART" id="SM00507">
    <property type="entry name" value="HNHc"/>
    <property type="match status" value="1"/>
</dbReference>
<protein>
    <submittedName>
        <fullName evidence="4">HNH endonuclease</fullName>
    </submittedName>
</protein>
<evidence type="ECO:0000256" key="2">
    <source>
        <dbReference type="SAM" id="MobiDB-lite"/>
    </source>
</evidence>
<dbReference type="InterPro" id="IPR003615">
    <property type="entry name" value="HNH_nuc"/>
</dbReference>
<dbReference type="GO" id="GO:0004519">
    <property type="term" value="F:endonuclease activity"/>
    <property type="evidence" value="ECO:0007669"/>
    <property type="project" value="UniProtKB-KW"/>
</dbReference>
<dbReference type="Gene3D" id="1.10.30.50">
    <property type="match status" value="1"/>
</dbReference>
<name>A0A921GLY9_9MICO</name>
<feature type="domain" description="HNH nuclease" evidence="3">
    <location>
        <begin position="393"/>
        <end position="443"/>
    </location>
</feature>
<keyword evidence="4" id="KW-0378">Hydrolase</keyword>
<dbReference type="Proteomes" id="UP000775129">
    <property type="component" value="Unassembled WGS sequence"/>
</dbReference>
<keyword evidence="4" id="KW-0255">Endonuclease</keyword>
<evidence type="ECO:0000256" key="1">
    <source>
        <dbReference type="ARBA" id="ARBA00023450"/>
    </source>
</evidence>
<dbReference type="Pfam" id="PF01844">
    <property type="entry name" value="HNH"/>
    <property type="match status" value="1"/>
</dbReference>
<dbReference type="CDD" id="cd00085">
    <property type="entry name" value="HNHc"/>
    <property type="match status" value="1"/>
</dbReference>
<feature type="region of interest" description="Disordered" evidence="2">
    <location>
        <begin position="455"/>
        <end position="519"/>
    </location>
</feature>
<accession>A0A921GLY9</accession>
<dbReference type="Pfam" id="PF02720">
    <property type="entry name" value="DUF222"/>
    <property type="match status" value="1"/>
</dbReference>
<dbReference type="GO" id="GO:0003676">
    <property type="term" value="F:nucleic acid binding"/>
    <property type="evidence" value="ECO:0007669"/>
    <property type="project" value="InterPro"/>
</dbReference>
<proteinExistence type="inferred from homology"/>
<evidence type="ECO:0000259" key="3">
    <source>
        <dbReference type="SMART" id="SM00507"/>
    </source>
</evidence>